<accession>A0A836HAQ4</accession>
<dbReference type="OrthoDB" id="72053at2759"/>
<feature type="signal peptide" evidence="2">
    <location>
        <begin position="1"/>
        <end position="27"/>
    </location>
</feature>
<feature type="chain" id="PRO_5032433358" evidence="2">
    <location>
        <begin position="28"/>
        <end position="69"/>
    </location>
</feature>
<name>A0A836HAQ4_LEIEN</name>
<keyword evidence="4" id="KW-1185">Reference proteome</keyword>
<comment type="caution">
    <text evidence="3">The sequence shown here is derived from an EMBL/GenBank/DDBJ whole genome shotgun (WGS) entry which is preliminary data.</text>
</comment>
<evidence type="ECO:0000256" key="2">
    <source>
        <dbReference type="SAM" id="SignalP"/>
    </source>
</evidence>
<dbReference type="RefSeq" id="XP_067691007.1">
    <property type="nucleotide sequence ID" value="XM_067834904.1"/>
</dbReference>
<feature type="compositionally biased region" description="Basic and acidic residues" evidence="1">
    <location>
        <begin position="48"/>
        <end position="59"/>
    </location>
</feature>
<dbReference type="Proteomes" id="UP000674179">
    <property type="component" value="Chromosome 30"/>
</dbReference>
<evidence type="ECO:0000313" key="3">
    <source>
        <dbReference type="EMBL" id="KAG5473248.1"/>
    </source>
</evidence>
<evidence type="ECO:0000313" key="4">
    <source>
        <dbReference type="Proteomes" id="UP000674179"/>
    </source>
</evidence>
<reference evidence="3 4" key="1">
    <citation type="submission" date="2021-02" db="EMBL/GenBank/DDBJ databases">
        <title>Leishmania (Mundinia) enrietti genome sequencing and assembly.</title>
        <authorList>
            <person name="Almutairi H."/>
            <person name="Gatherer D."/>
        </authorList>
    </citation>
    <scope>NUCLEOTIDE SEQUENCE [LARGE SCALE GENOMIC DNA]</scope>
    <source>
        <strain evidence="3">CUR178</strain>
    </source>
</reference>
<feature type="compositionally biased region" description="Polar residues" evidence="1">
    <location>
        <begin position="60"/>
        <end position="69"/>
    </location>
</feature>
<protein>
    <submittedName>
        <fullName evidence="3">Uncharacterized protein</fullName>
    </submittedName>
</protein>
<dbReference type="GeneID" id="94170414"/>
<dbReference type="KEGG" id="lenr:94170414"/>
<keyword evidence="2" id="KW-0732">Signal</keyword>
<organism evidence="3 4">
    <name type="scientific">Leishmania enriettii</name>
    <dbReference type="NCBI Taxonomy" id="5663"/>
    <lineage>
        <taxon>Eukaryota</taxon>
        <taxon>Discoba</taxon>
        <taxon>Euglenozoa</taxon>
        <taxon>Kinetoplastea</taxon>
        <taxon>Metakinetoplastina</taxon>
        <taxon>Trypanosomatida</taxon>
        <taxon>Trypanosomatidae</taxon>
        <taxon>Leishmaniinae</taxon>
        <taxon>Leishmania</taxon>
    </lineage>
</organism>
<gene>
    <name evidence="3" type="ORF">CUR178_03168</name>
</gene>
<dbReference type="EMBL" id="JAFHKP010000030">
    <property type="protein sequence ID" value="KAG5473248.1"/>
    <property type="molecule type" value="Genomic_DNA"/>
</dbReference>
<sequence length="69" mass="7328">MRHSRGLCSSAAAAAFTLGALFALTMTEVQDELTAAVSYKLKSDRPAKHLTEKNFEHDTQASGSVTSGN</sequence>
<dbReference type="AlphaFoldDB" id="A0A836HAQ4"/>
<proteinExistence type="predicted"/>
<evidence type="ECO:0000256" key="1">
    <source>
        <dbReference type="SAM" id="MobiDB-lite"/>
    </source>
</evidence>
<feature type="region of interest" description="Disordered" evidence="1">
    <location>
        <begin position="48"/>
        <end position="69"/>
    </location>
</feature>